<dbReference type="Proteomes" id="UP001277972">
    <property type="component" value="Unassembled WGS sequence"/>
</dbReference>
<dbReference type="EMBL" id="JAWZSR010000010">
    <property type="protein sequence ID" value="MDX8047242.1"/>
    <property type="molecule type" value="Genomic_DNA"/>
</dbReference>
<evidence type="ECO:0000313" key="2">
    <source>
        <dbReference type="Proteomes" id="UP001277972"/>
    </source>
</evidence>
<proteinExistence type="predicted"/>
<organism evidence="1 2">
    <name type="scientific">Gracilibacillus pellucidus</name>
    <dbReference type="NCBI Taxonomy" id="3095368"/>
    <lineage>
        <taxon>Bacteria</taxon>
        <taxon>Bacillati</taxon>
        <taxon>Bacillota</taxon>
        <taxon>Bacilli</taxon>
        <taxon>Bacillales</taxon>
        <taxon>Bacillaceae</taxon>
        <taxon>Gracilibacillus</taxon>
    </lineage>
</organism>
<gene>
    <name evidence="1" type="ORF">SH601_14830</name>
</gene>
<evidence type="ECO:0000313" key="1">
    <source>
        <dbReference type="EMBL" id="MDX8047242.1"/>
    </source>
</evidence>
<keyword evidence="2" id="KW-1185">Reference proteome</keyword>
<accession>A0ACC6M8R0</accession>
<protein>
    <submittedName>
        <fullName evidence="1">SDR family NAD(P)-dependent oxidoreductase</fullName>
    </submittedName>
</protein>
<comment type="caution">
    <text evidence="1">The sequence shown here is derived from an EMBL/GenBank/DDBJ whole genome shotgun (WGS) entry which is preliminary data.</text>
</comment>
<name>A0ACC6M8R0_9BACI</name>
<sequence length="3485" mass="394947">MHTLNQQQKREILKRLLDKSEQFPKEDIAIIGVSGQYPMAKNLNDFWENIKQGKNCISEIPKSRWDWEKYYNPDSDEQGFSYTKWGGFIEDIDKFDPAFFNITPKEAEEIDPQERLFLQTAWATLEDAGITRSSLIEQNSSVGVFVGIMNNYYVRQGGTSAYWSLANRISYFMNLQGPSLAVDTACSSSLTAIHLACESLKKGECHTAIAGGVNLIVHPEHYENLSRMNMLSKDDKCKAFGANADGFVDGEGLGAVLLKPLHRAIADNNQIYAVIKGTSINAGGKTSGYTVPNPNAQADLIKVALEEARVSPETISYVEAHGTGTSLGDPIEIAGLTTAFKGDDNFNQSCPIGSVKSNIGHLESAAGIAGLTKVLLQMKHRQLVPSLHSEQLNPRIAFENTPFYVQQQLAEWKQPVKYENGERQTFPRRASISSFGAGGANAHVIVEEYNEPLVQNNYVKEKEYLFLLSGKNEARLRDYAFEFRSFLVENRLKINIADITYTLQIGREAMEERLAIVASDIETLVKKLTLYNQEQRNIENLYFQKEPEAHQEQEIHNCLQQKNLSRLAKLWVSGIDIDWLGLYQGEKPKVVSLPTYPFAKELYWISRNKSILKENREKLHPLLDCNISSLKEQKFTVRLTGHEFFMADHKLGNQMVLPGSAILEMARAAGSFSTEDKICSIKDIFWNQPIVLKQVGKEFADKDVFVSLFMVKDGLEYEVWSITQKEQKVIHAEGLMTYGISELPRNLDINKITSRCSQTMPRDECYNHFQKAGLNYGTSFQTIQGISFNRKESLVELYLPPHLKESQSEFDLHPSLLDGAFQAVIGLLVDKNSKATYLPFSLGEAILVRSLTDKCYAHVTWAEKQPTGSETMYSFMIKIVDKEGQVLVQLNNFTVKMSLIKNTSIKESETFLLQKVWYEKEIESSEKSKGLSGNILLFSSDDNLRNILNEHMSEQDNRIIQVKKGDRFTCVGRDTYEINPLQPDDYQNLMNSLKEEQFIPNYIIHYWSKEGDNKSKDSLSEQLQQSIYSIVYLSKALIIAKYQKSVSLLYVYPFEKEAPIPPYEAVHALAKTIELENPRIATKTIGISSDQQNTRISHIFSKELTVDTDYHSDIQYISGQRYVYSFQDKQTQREESVPLRQNGVYVITGGTGGLGFLFAKYFAEQFQPKLVLVGRREWSLEIENQVKRLEDMGAEVEYISADISDQDQVKDIIKQTKNKFKEIHGIIHSAGVIRDSLLYKKTKQDIQDVLAPKVFGTVWLDKYTKNEKLDFFCLFSSIAGLLGNVGQADYAYANSFMDHFAHLRERKQAQEQRYGRTLSINWPYWEQGGMQLATDEQNRLKQMYGLLPLRTKNGFKAFEKGLAAYHTQLAVMEGNKNELLQAINNPLPKINENSHKSLVESDIQKLRQKTEHYLKVVLSEETKIPVSNIDVEKEFEAFGIDSVIIMRMVRKLEKVFGELPKTLYFEFQTIGELTTYFIEDHYDKLIHILGIFKREAMETSEENHLEEQFSRSKKQRVRFAKTDQRQDDDVAIIGLSGRYPQADNLDEFWEVLKSGRDCITEIPAERWDYMKYYDPEKRVGKTYSKWGGFISDFDKFDSLFFNISPKEARYIDPQERLFLETVWHTIEDAGYKKMELEKRKIGVFVGVMYGQYQLYGIEEEAKGNFVLPNSSYASIANRVSYFFNFHGPSLALDTMCSSSLTAIHLAINSLHQGESEMAVAGGVNLTIHPSKYLLLSDSNFASSDGRCRSFGNGGDGYVPGEGVGAILLKPLNKAIAAGDHIYGVIKASTVNHGGRTNGYTVPNPNAQGNLIKEAMKKANVSPQDISYVEAHGTGTSLGDPIEINGLIQAFGKQHSKQSCSIGSVKSNIGHLESAAGIAALTKVLLQMKHKQLVPSIHASEPNPNINFNQSPFYLQQSLEEWRQPTVLQDGKEKKIPRTAGISSFGAGGSNAHLIIEEYIQQKLPVEVKEEPQILILSARNKNRLQVYSRKMIEFLDKSIGNGKSPVSPISLADIAHTLRFGREELDERLAIIASNIEEFKDKLSQYIQDYHTSSVYAGNINEVKEVTKVSDLRSHERDILSIVNKWRENGELGKIAELWVAGVKIHWDKISLNEGTKQPLPTYPFQRDRHWILQDDAKPNNTAVSNLEIHPLVEFIHPDLSLKNNGVVYQKKLKYNDLIVKDHLVDKKRLFPGVGQLEMAMGAITHLKQSNGYSLSNVVWLQPVLLNQKELELHILIKEKNEMLTFEIQSIPEDKIVTHSKGIIRKESQPRVDQELYISVEDVKLRAAFELEKTEFYERFSKVGIDYGPYFQCIQHIWGNQLEALSMFQIPQGQEEELGQYTLHPSLVDGALQTIAGIEGHDDDLKLPYSAESVVVKRPLSSSGYAYVHSTGKDIYQVELMDNEGHVCISLHDVSVRPAPVKTQPSTSIYYKPRWKLAPLPPISQLDIAANQKVLIIAHDDSAGLDVGLAEAYDKSQVYYIQLGEENIKYSDKYWEIDSSDPYSFKSCLQEIPSDIHVVYFLGGIQGEVTQHTDIDQLNSTQEIGVISLFRLVQALSEKGYDERFLRLHVITNHVYTLSEDELPNPDVAGIHGLTKSMIKEYPHWDISYTDVDLRSFINTSQASVKQEIIKTLIAESFAKSSEDILIHAGQRYVRSLSQISLPPVKESGFRKNGVYFILGGAGGIGLELSKYLVQQFDAKIILIGRSPLNDEKQQKIDEIMRHDGQILYIQADGTDLKSMQGAVNEVKSQFGQIHGVIHSAIVLKDSTLKNMDEESFRAVLSPKVQGSYILYQVFRDEPLDFMMFFSSAQSFSGNAGQGNYAAACTFKDAFAQYLKRTASFPVKIINWGYWGEVGIVASEHYHKLLTAQGIYSMGLNEGIEALERVLHYPIDQVMVMKAEKEVLEHLSVDRNSLMIQHRVNMPSMLHSTIDRNRRPRLNEESLQKSRNAFLEIEKLSELLLLNMFQKLGVFKNSNEQYKKEELKKKLGIIDHYSQLFEALLDIMAQSELIQIEEKSIRTTSRIDNPNLQEEVKNLKHRFNQSDSLLDMKGHVDLLRTCFQNYADILRGNVLATDIIFPNSSMTKVEDIYQNNVIADYFNQLIVWGLRSFIQKRLPTLQEGEKIKILEVGAGTGGTSATVFEGIHEFADQVEYIYTDISLGFINYGRSRYGVQNQFVKFSTLDIEKDIQSQGFDFGGYDVVIAANVLHATKHVQGTLNNIKKLLKTNGWIILNEATIVNNFTTLTFGLLEGWWLYEDSKERLPNSPLLSTSMWKDLLKRVGYEQTVALESMSQENSGFVQNIIFGESNGLSETVQNSNSTTIMDTTELSLEIAEDQVSQEMVAVTQEHTALPHTASIPKNNKREYIEETLINCIVEALEVNIEDIFIEKQFSEYGVDSITGLELIKTINDTLGITLKTTVLFDYTNVNVLTDYILNEYGEIIFQAISDGVIEEEDEDLELLNKLADGELNIDQVYKLMGWKYGAED</sequence>
<reference evidence="1" key="1">
    <citation type="submission" date="2023-11" db="EMBL/GenBank/DDBJ databases">
        <title>Gracilibacillus pellucida a moderately halophilic bacterium isolated from saline soil in Xinjiang province.</title>
        <authorList>
            <person name="Zhang Z."/>
            <person name="Tan F."/>
            <person name="Wang Y."/>
            <person name="Xia M."/>
        </authorList>
    </citation>
    <scope>NUCLEOTIDE SEQUENCE</scope>
    <source>
        <strain evidence="1">S3-1-1</strain>
    </source>
</reference>